<dbReference type="InterPro" id="IPR001173">
    <property type="entry name" value="Glyco_trans_2-like"/>
</dbReference>
<organism evidence="3 4">
    <name type="scientific">Prevotella amnii DNF00058</name>
    <dbReference type="NCBI Taxonomy" id="1401066"/>
    <lineage>
        <taxon>Bacteria</taxon>
        <taxon>Pseudomonadati</taxon>
        <taxon>Bacteroidota</taxon>
        <taxon>Bacteroidia</taxon>
        <taxon>Bacteroidales</taxon>
        <taxon>Prevotellaceae</taxon>
        <taxon>Prevotella</taxon>
    </lineage>
</organism>
<dbReference type="Proteomes" id="UP000029614">
    <property type="component" value="Unassembled WGS sequence"/>
</dbReference>
<keyword evidence="1" id="KW-0812">Transmembrane</keyword>
<reference evidence="3 4" key="1">
    <citation type="submission" date="2014-07" db="EMBL/GenBank/DDBJ databases">
        <authorList>
            <person name="McCorrison J."/>
            <person name="Sanka R."/>
            <person name="Torralba M."/>
            <person name="Gillis M."/>
            <person name="Haft D.H."/>
            <person name="Methe B."/>
            <person name="Sutton G."/>
            <person name="Nelson K.E."/>
        </authorList>
    </citation>
    <scope>NUCLEOTIDE SEQUENCE [LARGE SCALE GENOMIC DNA]</scope>
    <source>
        <strain evidence="3 4">DNF00058</strain>
    </source>
</reference>
<protein>
    <submittedName>
        <fullName evidence="3">Glycosyl transferase</fullName>
    </submittedName>
</protein>
<evidence type="ECO:0000313" key="3">
    <source>
        <dbReference type="EMBL" id="KGF52049.1"/>
    </source>
</evidence>
<keyword evidence="4" id="KW-1185">Reference proteome</keyword>
<dbReference type="PANTHER" id="PTHR22916">
    <property type="entry name" value="GLYCOSYLTRANSFERASE"/>
    <property type="match status" value="1"/>
</dbReference>
<evidence type="ECO:0000313" key="4">
    <source>
        <dbReference type="Proteomes" id="UP000029614"/>
    </source>
</evidence>
<keyword evidence="1" id="KW-0472">Membrane</keyword>
<sequence>MNKITVVTPTYNRAKELNSLYKSLLNQSVEYFDWLIIDDGSVDNTKEVIQDFIKDKKLNITYLKKENGGKHTALNIAIRVVNTELFFIVDSDDLLTHDAIETILSDWNNHCNKNICGIGYLRGDKKGNVIGDKYPSDNIIDNFIHLRYNKSISGDKAEVWVTKSLKRYCFPEFDGEHFISESVLWIKVSRNKDMLFRNKIIYITEYLAGGLSDTGRALRFKCPNGMIYGSLETMSKDFSFKIRYKQALLYIVYSKFGRRTIQQIIKCPYPFLVIMAFLPGMLLYKYWKKEYNL</sequence>
<dbReference type="CDD" id="cd00761">
    <property type="entry name" value="Glyco_tranf_GTA_type"/>
    <property type="match status" value="1"/>
</dbReference>
<keyword evidence="3" id="KW-0808">Transferase</keyword>
<dbReference type="EMBL" id="JRNU01000018">
    <property type="protein sequence ID" value="KGF52049.1"/>
    <property type="molecule type" value="Genomic_DNA"/>
</dbReference>
<dbReference type="Gene3D" id="3.90.550.10">
    <property type="entry name" value="Spore Coat Polysaccharide Biosynthesis Protein SpsA, Chain A"/>
    <property type="match status" value="1"/>
</dbReference>
<comment type="caution">
    <text evidence="3">The sequence shown here is derived from an EMBL/GenBank/DDBJ whole genome shotgun (WGS) entry which is preliminary data.</text>
</comment>
<evidence type="ECO:0000259" key="2">
    <source>
        <dbReference type="Pfam" id="PF00535"/>
    </source>
</evidence>
<dbReference type="GO" id="GO:0016758">
    <property type="term" value="F:hexosyltransferase activity"/>
    <property type="evidence" value="ECO:0007669"/>
    <property type="project" value="UniProtKB-ARBA"/>
</dbReference>
<dbReference type="PANTHER" id="PTHR22916:SF3">
    <property type="entry name" value="UDP-GLCNAC:BETAGAL BETA-1,3-N-ACETYLGLUCOSAMINYLTRANSFERASE-LIKE PROTEIN 1"/>
    <property type="match status" value="1"/>
</dbReference>
<accession>A0A096D3E3</accession>
<dbReference type="AlphaFoldDB" id="A0A096D3E3"/>
<feature type="transmembrane region" description="Helical" evidence="1">
    <location>
        <begin position="269"/>
        <end position="287"/>
    </location>
</feature>
<dbReference type="OrthoDB" id="9810303at2"/>
<keyword evidence="1" id="KW-1133">Transmembrane helix</keyword>
<gene>
    <name evidence="3" type="ORF">HMPREF9302_05145</name>
</gene>
<feature type="domain" description="Glycosyltransferase 2-like" evidence="2">
    <location>
        <begin position="5"/>
        <end position="128"/>
    </location>
</feature>
<dbReference type="SUPFAM" id="SSF53448">
    <property type="entry name" value="Nucleotide-diphospho-sugar transferases"/>
    <property type="match status" value="1"/>
</dbReference>
<dbReference type="RefSeq" id="WP_036855323.1">
    <property type="nucleotide sequence ID" value="NZ_JRNU01000018.1"/>
</dbReference>
<dbReference type="InterPro" id="IPR029044">
    <property type="entry name" value="Nucleotide-diphossugar_trans"/>
</dbReference>
<name>A0A096D3E3_9BACT</name>
<evidence type="ECO:0000256" key="1">
    <source>
        <dbReference type="SAM" id="Phobius"/>
    </source>
</evidence>
<proteinExistence type="predicted"/>
<dbReference type="Pfam" id="PF00535">
    <property type="entry name" value="Glycos_transf_2"/>
    <property type="match status" value="1"/>
</dbReference>